<dbReference type="InterPro" id="IPR017907">
    <property type="entry name" value="Znf_RING_CS"/>
</dbReference>
<dbReference type="Gene3D" id="2.60.120.920">
    <property type="match status" value="1"/>
</dbReference>
<feature type="region of interest" description="Disordered" evidence="5">
    <location>
        <begin position="1"/>
        <end position="22"/>
    </location>
</feature>
<evidence type="ECO:0000313" key="10">
    <source>
        <dbReference type="Proteomes" id="UP000822369"/>
    </source>
</evidence>
<keyword evidence="6" id="KW-0812">Transmembrane</keyword>
<keyword evidence="3" id="KW-0862">Zinc</keyword>
<keyword evidence="1" id="KW-0479">Metal-binding</keyword>
<dbReference type="PANTHER" id="PTHR25465:SF32">
    <property type="entry name" value="BLOODTHIRSTY-RELATED GENE FAMILY, MEMBER 16 ISOFORM X1-RELATED"/>
    <property type="match status" value="1"/>
</dbReference>
<dbReference type="SUPFAM" id="SSF57850">
    <property type="entry name" value="RING/U-box"/>
    <property type="match status" value="1"/>
</dbReference>
<dbReference type="Gene3D" id="3.30.160.60">
    <property type="entry name" value="Classic Zinc Finger"/>
    <property type="match status" value="1"/>
</dbReference>
<feature type="compositionally biased region" description="Polar residues" evidence="5">
    <location>
        <begin position="1"/>
        <end position="17"/>
    </location>
</feature>
<dbReference type="Gene3D" id="3.30.40.10">
    <property type="entry name" value="Zinc/RING finger domain, C3HC4 (zinc finger)"/>
    <property type="match status" value="1"/>
</dbReference>
<evidence type="ECO:0000256" key="2">
    <source>
        <dbReference type="ARBA" id="ARBA00022771"/>
    </source>
</evidence>
<dbReference type="OrthoDB" id="6105938at2759"/>
<dbReference type="GO" id="GO:0008270">
    <property type="term" value="F:zinc ion binding"/>
    <property type="evidence" value="ECO:0007669"/>
    <property type="project" value="UniProtKB-KW"/>
</dbReference>
<comment type="caution">
    <text evidence="9">The sequence shown here is derived from an EMBL/GenBank/DDBJ whole genome shotgun (WGS) entry which is preliminary data.</text>
</comment>
<dbReference type="InterPro" id="IPR000315">
    <property type="entry name" value="Znf_B-box"/>
</dbReference>
<keyword evidence="6" id="KW-1133">Transmembrane helix</keyword>
<dbReference type="InterPro" id="IPR043136">
    <property type="entry name" value="B30.2/SPRY_sf"/>
</dbReference>
<dbReference type="CDD" id="cd19769">
    <property type="entry name" value="Bbox2_TRIM16-like"/>
    <property type="match status" value="1"/>
</dbReference>
<dbReference type="PANTHER" id="PTHR25465">
    <property type="entry name" value="B-BOX DOMAIN CONTAINING"/>
    <property type="match status" value="1"/>
</dbReference>
<feature type="compositionally biased region" description="Basic and acidic residues" evidence="5">
    <location>
        <begin position="234"/>
        <end position="253"/>
    </location>
</feature>
<dbReference type="EMBL" id="JAAVVJ010000003">
    <property type="protein sequence ID" value="KAF7226049.1"/>
    <property type="molecule type" value="Genomic_DNA"/>
</dbReference>
<accession>A0A9D2YS49</accession>
<keyword evidence="2 4" id="KW-0863">Zinc-finger</keyword>
<dbReference type="InterPro" id="IPR027370">
    <property type="entry name" value="Znf-RING_euk"/>
</dbReference>
<protein>
    <submittedName>
        <fullName evidence="9">Transcript variant X1</fullName>
    </submittedName>
</protein>
<dbReference type="SUPFAM" id="SSF49899">
    <property type="entry name" value="Concanavalin A-like lectins/glucanases"/>
    <property type="match status" value="1"/>
</dbReference>
<dbReference type="SUPFAM" id="SSF57845">
    <property type="entry name" value="B-box zinc-binding domain"/>
    <property type="match status" value="1"/>
</dbReference>
<dbReference type="PROSITE" id="PS00518">
    <property type="entry name" value="ZF_RING_1"/>
    <property type="match status" value="1"/>
</dbReference>
<sequence length="434" mass="49746">MKLNLAVTSKTNSSISRTEGLPHANRRAEALSLGGGEGYDMATAMPEDHLTCSICLEVYNDPVSIPCGHNFCKSCLSRHWADKEQRLCPLCKDTSDKELKLRVNTELREIVEKFKKQNEKADGTSPIKPGQVPCDCCPGKKTRASKTCLVCLVSYCDKHLENHLKIDAFKGHKLTKPVHKLEDKICKKHNHIQEFFCRDDQIRVCALCTEHSDHDTVHLDEKYVDKSYHMGKKREVVQETKPKKAVEIKDAAQKKQKGGRKPNRAKSNQTTSPGHKEASQHRNGRTCFPQVAGFSEDIFLFEFNVEDRAVCHLGVVRISTFRRQNLLSNHSDGNWVITLLNDGRIKRVCMCLDQKNRVLLFSNADCGDIICSFFDCEFRKREELFIFYDPGQPLSWQQRIQRYVQKKVEERDVSFFVSITLITLLWYVLAVFSF</sequence>
<dbReference type="InterPro" id="IPR051051">
    <property type="entry name" value="E3_ubiq-ligase_TRIM/RNF"/>
</dbReference>
<dbReference type="InterPro" id="IPR013083">
    <property type="entry name" value="Znf_RING/FYVE/PHD"/>
</dbReference>
<dbReference type="Gene3D" id="4.10.830.40">
    <property type="match status" value="1"/>
</dbReference>
<gene>
    <name evidence="9" type="ORF">G4P62_005127</name>
</gene>
<dbReference type="PROSITE" id="PS50119">
    <property type="entry name" value="ZF_BBOX"/>
    <property type="match status" value="1"/>
</dbReference>
<evidence type="ECO:0000256" key="5">
    <source>
        <dbReference type="SAM" id="MobiDB-lite"/>
    </source>
</evidence>
<dbReference type="AlphaFoldDB" id="A0A9D2YS49"/>
<evidence type="ECO:0000256" key="3">
    <source>
        <dbReference type="ARBA" id="ARBA00022833"/>
    </source>
</evidence>
<reference evidence="9" key="1">
    <citation type="submission" date="2020-03" db="EMBL/GenBank/DDBJ databases">
        <title>Intra-Species Differences in Population Size shape Life History and Genome Evolution.</title>
        <authorList>
            <person name="Willemsen D."/>
            <person name="Cui R."/>
            <person name="Valenzano D.R."/>
        </authorList>
    </citation>
    <scope>NUCLEOTIDE SEQUENCE</scope>
    <source>
        <strain evidence="9">GRZ</strain>
        <tissue evidence="9">Whole</tissue>
    </source>
</reference>
<feature type="transmembrane region" description="Helical" evidence="6">
    <location>
        <begin position="413"/>
        <end position="432"/>
    </location>
</feature>
<evidence type="ECO:0000256" key="4">
    <source>
        <dbReference type="PROSITE-ProRule" id="PRU00024"/>
    </source>
</evidence>
<dbReference type="InterPro" id="IPR001841">
    <property type="entry name" value="Znf_RING"/>
</dbReference>
<feature type="region of interest" description="Disordered" evidence="5">
    <location>
        <begin position="234"/>
        <end position="283"/>
    </location>
</feature>
<proteinExistence type="predicted"/>
<evidence type="ECO:0000256" key="6">
    <source>
        <dbReference type="SAM" id="Phobius"/>
    </source>
</evidence>
<dbReference type="InterPro" id="IPR013320">
    <property type="entry name" value="ConA-like_dom_sf"/>
</dbReference>
<evidence type="ECO:0000256" key="1">
    <source>
        <dbReference type="ARBA" id="ARBA00022723"/>
    </source>
</evidence>
<evidence type="ECO:0000259" key="8">
    <source>
        <dbReference type="PROSITE" id="PS50119"/>
    </source>
</evidence>
<dbReference type="Pfam" id="PF13445">
    <property type="entry name" value="zf-RING_UBOX"/>
    <property type="match status" value="1"/>
</dbReference>
<feature type="domain" description="B box-type" evidence="8">
    <location>
        <begin position="181"/>
        <end position="226"/>
    </location>
</feature>
<evidence type="ECO:0000313" key="9">
    <source>
        <dbReference type="EMBL" id="KAF7226049.1"/>
    </source>
</evidence>
<dbReference type="Proteomes" id="UP000822369">
    <property type="component" value="Chromosome 3"/>
</dbReference>
<dbReference type="KEGG" id="nfu:107378722"/>
<dbReference type="SMART" id="SM00184">
    <property type="entry name" value="RING"/>
    <property type="match status" value="1"/>
</dbReference>
<feature type="domain" description="RING-type" evidence="7">
    <location>
        <begin position="52"/>
        <end position="92"/>
    </location>
</feature>
<feature type="compositionally biased region" description="Basic residues" evidence="5">
    <location>
        <begin position="254"/>
        <end position="264"/>
    </location>
</feature>
<evidence type="ECO:0000259" key="7">
    <source>
        <dbReference type="PROSITE" id="PS50089"/>
    </source>
</evidence>
<name>A0A9D2YS49_NOTFU</name>
<dbReference type="PROSITE" id="PS50089">
    <property type="entry name" value="ZF_RING_2"/>
    <property type="match status" value="1"/>
</dbReference>
<keyword evidence="6" id="KW-0472">Membrane</keyword>
<organism evidence="9 10">
    <name type="scientific">Nothobranchius furzeri</name>
    <name type="common">Turquoise killifish</name>
    <dbReference type="NCBI Taxonomy" id="105023"/>
    <lineage>
        <taxon>Eukaryota</taxon>
        <taxon>Metazoa</taxon>
        <taxon>Chordata</taxon>
        <taxon>Craniata</taxon>
        <taxon>Vertebrata</taxon>
        <taxon>Euteleostomi</taxon>
        <taxon>Actinopterygii</taxon>
        <taxon>Neopterygii</taxon>
        <taxon>Teleostei</taxon>
        <taxon>Neoteleostei</taxon>
        <taxon>Acanthomorphata</taxon>
        <taxon>Ovalentaria</taxon>
        <taxon>Atherinomorphae</taxon>
        <taxon>Cyprinodontiformes</taxon>
        <taxon>Nothobranchiidae</taxon>
        <taxon>Nothobranchius</taxon>
    </lineage>
</organism>